<keyword evidence="8" id="KW-0732">Signal</keyword>
<evidence type="ECO:0000256" key="4">
    <source>
        <dbReference type="ARBA" id="ARBA00023240"/>
    </source>
</evidence>
<dbReference type="PROSITE" id="PS51257">
    <property type="entry name" value="PROKAR_LIPOPROTEIN"/>
    <property type="match status" value="1"/>
</dbReference>
<proteinExistence type="inferred from homology"/>
<dbReference type="RefSeq" id="XP_026741849.1">
    <property type="nucleotide sequence ID" value="XM_026886048.1"/>
</dbReference>
<sequence length="279" mass="30086">MYLRTGLLVFTLVVGCLGVPTPDDNLSIFFENFEQESRIIGGTESAPGSHPHMVAFTVGFWLRTLLCGGALVSQRTVLTAAHCIDGQFMSGSLATSLRVIVGTNRWNRDGDVYRIARNVTHPHYEIRPIKNDVALLITAEDVVLSPRVQILPITFDFIGAGVGARVAGWGRTRVNGGSSAVLRELQTSTIDGNECVIRADQAALDLNMRPPPVDPQIEVCTLHSPGVGNCHGDSGSPITRLSDGAQFGVVSWAFPCARGAPDVYVRLSSYRAWLEASIV</sequence>
<evidence type="ECO:0000256" key="6">
    <source>
        <dbReference type="ARBA" id="ARBA00055534"/>
    </source>
</evidence>
<keyword evidence="2" id="KW-0800">Toxin</keyword>
<evidence type="ECO:0000313" key="10">
    <source>
        <dbReference type="Proteomes" id="UP000322000"/>
    </source>
</evidence>
<reference evidence="11" key="1">
    <citation type="submission" date="2025-08" db="UniProtKB">
        <authorList>
            <consortium name="RefSeq"/>
        </authorList>
    </citation>
    <scope>IDENTIFICATION</scope>
</reference>
<dbReference type="Pfam" id="PF00089">
    <property type="entry name" value="Trypsin"/>
    <property type="match status" value="1"/>
</dbReference>
<dbReference type="OrthoDB" id="5565075at2759"/>
<feature type="domain" description="Peptidase S1" evidence="9">
    <location>
        <begin position="39"/>
        <end position="279"/>
    </location>
</feature>
<evidence type="ECO:0000256" key="1">
    <source>
        <dbReference type="ARBA" id="ARBA00004239"/>
    </source>
</evidence>
<comment type="similarity">
    <text evidence="5">Belongs to the peptidase S1 family. CLIP subfamily.</text>
</comment>
<dbReference type="GO" id="GO:0004252">
    <property type="term" value="F:serine-type endopeptidase activity"/>
    <property type="evidence" value="ECO:0007669"/>
    <property type="project" value="InterPro"/>
</dbReference>
<evidence type="ECO:0000256" key="8">
    <source>
        <dbReference type="SAM" id="SignalP"/>
    </source>
</evidence>
<organism evidence="10 11">
    <name type="scientific">Trichoplusia ni</name>
    <name type="common">Cabbage looper</name>
    <dbReference type="NCBI Taxonomy" id="7111"/>
    <lineage>
        <taxon>Eukaryota</taxon>
        <taxon>Metazoa</taxon>
        <taxon>Ecdysozoa</taxon>
        <taxon>Arthropoda</taxon>
        <taxon>Hexapoda</taxon>
        <taxon>Insecta</taxon>
        <taxon>Pterygota</taxon>
        <taxon>Neoptera</taxon>
        <taxon>Endopterygota</taxon>
        <taxon>Lepidoptera</taxon>
        <taxon>Glossata</taxon>
        <taxon>Ditrysia</taxon>
        <taxon>Noctuoidea</taxon>
        <taxon>Noctuidae</taxon>
        <taxon>Plusiinae</taxon>
        <taxon>Trichoplusia</taxon>
    </lineage>
</organism>
<evidence type="ECO:0000256" key="5">
    <source>
        <dbReference type="ARBA" id="ARBA00024195"/>
    </source>
</evidence>
<dbReference type="PRINTS" id="PR00722">
    <property type="entry name" value="CHYMOTRYPSIN"/>
</dbReference>
<dbReference type="PANTHER" id="PTHR24256">
    <property type="entry name" value="TRYPTASE-RELATED"/>
    <property type="match status" value="1"/>
</dbReference>
<dbReference type="GO" id="GO:0090729">
    <property type="term" value="F:toxin activity"/>
    <property type="evidence" value="ECO:0007669"/>
    <property type="project" value="UniProtKB-KW"/>
</dbReference>
<gene>
    <name evidence="11" type="primary">LOC113503909</name>
</gene>
<evidence type="ECO:0000256" key="7">
    <source>
        <dbReference type="ARBA" id="ARBA00084094"/>
    </source>
</evidence>
<dbReference type="InParanoid" id="A0A7E5WMD8"/>
<dbReference type="InterPro" id="IPR009003">
    <property type="entry name" value="Peptidase_S1_PA"/>
</dbReference>
<dbReference type="Proteomes" id="UP000322000">
    <property type="component" value="Chromosome 20"/>
</dbReference>
<protein>
    <submittedName>
        <fullName evidence="11">Chymotrypsin-1-like</fullName>
    </submittedName>
</protein>
<dbReference type="SMART" id="SM00020">
    <property type="entry name" value="Tryp_SPc"/>
    <property type="match status" value="1"/>
</dbReference>
<accession>A0A7E5WMD8</accession>
<keyword evidence="4" id="KW-1199">Hemostasis impairing toxin</keyword>
<dbReference type="GeneID" id="113503909"/>
<dbReference type="InterPro" id="IPR001314">
    <property type="entry name" value="Peptidase_S1A"/>
</dbReference>
<dbReference type="InterPro" id="IPR051487">
    <property type="entry name" value="Ser/Thr_Proteases_Immune/Dev"/>
</dbReference>
<dbReference type="GO" id="GO:0005576">
    <property type="term" value="C:extracellular region"/>
    <property type="evidence" value="ECO:0007669"/>
    <property type="project" value="UniProtKB-SubCell"/>
</dbReference>
<dbReference type="CDD" id="cd00190">
    <property type="entry name" value="Tryp_SPc"/>
    <property type="match status" value="1"/>
</dbReference>
<dbReference type="InterPro" id="IPR018114">
    <property type="entry name" value="TRYPSIN_HIS"/>
</dbReference>
<dbReference type="FunFam" id="2.40.10.10:FF:000068">
    <property type="entry name" value="transmembrane protease serine 2"/>
    <property type="match status" value="1"/>
</dbReference>
<name>A0A7E5WMD8_TRINI</name>
<evidence type="ECO:0000256" key="2">
    <source>
        <dbReference type="ARBA" id="ARBA00022656"/>
    </source>
</evidence>
<dbReference type="Gene3D" id="2.40.10.10">
    <property type="entry name" value="Trypsin-like serine proteases"/>
    <property type="match status" value="2"/>
</dbReference>
<evidence type="ECO:0000259" key="9">
    <source>
        <dbReference type="PROSITE" id="PS50240"/>
    </source>
</evidence>
<dbReference type="InterPro" id="IPR043504">
    <property type="entry name" value="Peptidase_S1_PA_chymotrypsin"/>
</dbReference>
<comment type="function">
    <text evidence="6">Fibrinolytic activity; shows preferential cleavage of Arg-Gly bonds in all three fibrinogen chains. Contact with the caterpillars causes severe bleeding, due the anticoagulant effect of the protein.</text>
</comment>
<keyword evidence="10" id="KW-1185">Reference proteome</keyword>
<dbReference type="PROSITE" id="PS00134">
    <property type="entry name" value="TRYPSIN_HIS"/>
    <property type="match status" value="1"/>
</dbReference>
<evidence type="ECO:0000313" key="11">
    <source>
        <dbReference type="RefSeq" id="XP_026741849.1"/>
    </source>
</evidence>
<dbReference type="SUPFAM" id="SSF50494">
    <property type="entry name" value="Trypsin-like serine proteases"/>
    <property type="match status" value="1"/>
</dbReference>
<dbReference type="GO" id="GO:0006508">
    <property type="term" value="P:proteolysis"/>
    <property type="evidence" value="ECO:0007669"/>
    <property type="project" value="InterPro"/>
</dbReference>
<dbReference type="InterPro" id="IPR001254">
    <property type="entry name" value="Trypsin_dom"/>
</dbReference>
<feature type="signal peptide" evidence="8">
    <location>
        <begin position="1"/>
        <end position="18"/>
    </location>
</feature>
<dbReference type="KEGG" id="tnl:113503909"/>
<dbReference type="PROSITE" id="PS50240">
    <property type="entry name" value="TRYPSIN_DOM"/>
    <property type="match status" value="1"/>
</dbReference>
<keyword evidence="7" id="KW-1205">Fibrinolytic toxin</keyword>
<comment type="subcellular location">
    <subcellularLocation>
        <location evidence="1">Secreted</location>
        <location evidence="1">Extracellular space</location>
    </subcellularLocation>
</comment>
<feature type="chain" id="PRO_5028879214" evidence="8">
    <location>
        <begin position="19"/>
        <end position="279"/>
    </location>
</feature>
<dbReference type="AlphaFoldDB" id="A0A7E5WMD8"/>
<keyword evidence="3" id="KW-1015">Disulfide bond</keyword>
<evidence type="ECO:0000256" key="3">
    <source>
        <dbReference type="ARBA" id="ARBA00023157"/>
    </source>
</evidence>